<keyword evidence="4" id="KW-1003">Cell membrane</keyword>
<keyword evidence="11" id="KW-0482">Metalloprotease</keyword>
<gene>
    <name evidence="14" type="ORF">BIV57_08685</name>
</gene>
<comment type="cofactor">
    <cofactor evidence="1">
        <name>Zn(2+)</name>
        <dbReference type="ChEBI" id="CHEBI:29105"/>
    </cofactor>
</comment>
<accession>A0A1J7BGW2</accession>
<name>A0A1J7BGW2_9ACTN</name>
<dbReference type="RefSeq" id="WP_071656138.1">
    <property type="nucleotide sequence ID" value="NZ_MLCF01000041.1"/>
</dbReference>
<organism evidence="14 15">
    <name type="scientific">Mangrovactinospora gilvigrisea</name>
    <dbReference type="NCBI Taxonomy" id="1428644"/>
    <lineage>
        <taxon>Bacteria</taxon>
        <taxon>Bacillati</taxon>
        <taxon>Actinomycetota</taxon>
        <taxon>Actinomycetes</taxon>
        <taxon>Kitasatosporales</taxon>
        <taxon>Streptomycetaceae</taxon>
        <taxon>Mangrovactinospora</taxon>
    </lineage>
</organism>
<evidence type="ECO:0000256" key="2">
    <source>
        <dbReference type="ARBA" id="ARBA00004651"/>
    </source>
</evidence>
<feature type="transmembrane region" description="Helical" evidence="13">
    <location>
        <begin position="12"/>
        <end position="31"/>
    </location>
</feature>
<dbReference type="STRING" id="1428644.BIV57_08685"/>
<dbReference type="GO" id="GO:0046872">
    <property type="term" value="F:metal ion binding"/>
    <property type="evidence" value="ECO:0007669"/>
    <property type="project" value="UniProtKB-KW"/>
</dbReference>
<evidence type="ECO:0008006" key="16">
    <source>
        <dbReference type="Google" id="ProtNLM"/>
    </source>
</evidence>
<evidence type="ECO:0000256" key="12">
    <source>
        <dbReference type="ARBA" id="ARBA00023136"/>
    </source>
</evidence>
<evidence type="ECO:0000313" key="15">
    <source>
        <dbReference type="Proteomes" id="UP000243342"/>
    </source>
</evidence>
<dbReference type="OrthoDB" id="9800627at2"/>
<comment type="subcellular location">
    <subcellularLocation>
        <location evidence="2">Cell membrane</location>
        <topology evidence="2">Multi-pass membrane protein</topology>
    </subcellularLocation>
</comment>
<dbReference type="GO" id="GO:0005886">
    <property type="term" value="C:plasma membrane"/>
    <property type="evidence" value="ECO:0007669"/>
    <property type="project" value="UniProtKB-SubCell"/>
</dbReference>
<evidence type="ECO:0000256" key="9">
    <source>
        <dbReference type="ARBA" id="ARBA00022833"/>
    </source>
</evidence>
<evidence type="ECO:0000256" key="5">
    <source>
        <dbReference type="ARBA" id="ARBA00022670"/>
    </source>
</evidence>
<evidence type="ECO:0000256" key="10">
    <source>
        <dbReference type="ARBA" id="ARBA00022989"/>
    </source>
</evidence>
<dbReference type="InterPro" id="IPR052348">
    <property type="entry name" value="Metallopeptidase_M50B"/>
</dbReference>
<sequence>MSTRSATRISPIFLAVVGVFALTGAILWFVVDGTTSNPGGIGLAVFFFTVSGWVVSLCLHEYAHARVAYASGDRSVALRGYLTLDPRRYVNPLYSIVLPVIFVILGGIGLPGGAVYVQPGDIRGRWRNSLVSLVGPATNALFAAAMLVPIGLTGDAIPAAFRSALAFLGLLQISATILNLIPVPGLDGYGVIEPWLPHELRRSVAQVAPYALIIVFGLLWIPSINSVFFSGVYGVFGWFGADPYLAEVGRQLFRFWQFR</sequence>
<keyword evidence="9" id="KW-0862">Zinc</keyword>
<dbReference type="InterPro" id="IPR044537">
    <property type="entry name" value="Rip2-like"/>
</dbReference>
<keyword evidence="7" id="KW-0479">Metal-binding</keyword>
<evidence type="ECO:0000256" key="1">
    <source>
        <dbReference type="ARBA" id="ARBA00001947"/>
    </source>
</evidence>
<evidence type="ECO:0000256" key="6">
    <source>
        <dbReference type="ARBA" id="ARBA00022692"/>
    </source>
</evidence>
<dbReference type="EMBL" id="MLCF01000041">
    <property type="protein sequence ID" value="OIV37919.1"/>
    <property type="molecule type" value="Genomic_DNA"/>
</dbReference>
<keyword evidence="12 13" id="KW-0472">Membrane</keyword>
<protein>
    <recommendedName>
        <fullName evidence="16">Site-2 protease family protein</fullName>
    </recommendedName>
</protein>
<evidence type="ECO:0000256" key="3">
    <source>
        <dbReference type="ARBA" id="ARBA00007931"/>
    </source>
</evidence>
<dbReference type="AlphaFoldDB" id="A0A1J7BGW2"/>
<comment type="similarity">
    <text evidence="3">Belongs to the peptidase M50B family.</text>
</comment>
<comment type="caution">
    <text evidence="14">The sequence shown here is derived from an EMBL/GenBank/DDBJ whole genome shotgun (WGS) entry which is preliminary data.</text>
</comment>
<dbReference type="Proteomes" id="UP000243342">
    <property type="component" value="Unassembled WGS sequence"/>
</dbReference>
<feature type="transmembrane region" description="Helical" evidence="13">
    <location>
        <begin position="37"/>
        <end position="59"/>
    </location>
</feature>
<keyword evidence="10 13" id="KW-1133">Transmembrane helix</keyword>
<feature type="transmembrane region" description="Helical" evidence="13">
    <location>
        <begin position="129"/>
        <end position="152"/>
    </location>
</feature>
<evidence type="ECO:0000256" key="8">
    <source>
        <dbReference type="ARBA" id="ARBA00022801"/>
    </source>
</evidence>
<dbReference type="GO" id="GO:0008237">
    <property type="term" value="F:metallopeptidase activity"/>
    <property type="evidence" value="ECO:0007669"/>
    <property type="project" value="UniProtKB-KW"/>
</dbReference>
<evidence type="ECO:0000256" key="13">
    <source>
        <dbReference type="SAM" id="Phobius"/>
    </source>
</evidence>
<feature type="transmembrane region" description="Helical" evidence="13">
    <location>
        <begin position="93"/>
        <end position="117"/>
    </location>
</feature>
<keyword evidence="8" id="KW-0378">Hydrolase</keyword>
<keyword evidence="15" id="KW-1185">Reference proteome</keyword>
<evidence type="ECO:0000256" key="11">
    <source>
        <dbReference type="ARBA" id="ARBA00023049"/>
    </source>
</evidence>
<evidence type="ECO:0000256" key="7">
    <source>
        <dbReference type="ARBA" id="ARBA00022723"/>
    </source>
</evidence>
<dbReference type="PANTHER" id="PTHR35864:SF1">
    <property type="entry name" value="ZINC METALLOPROTEASE YWHC-RELATED"/>
    <property type="match status" value="1"/>
</dbReference>
<dbReference type="PANTHER" id="PTHR35864">
    <property type="entry name" value="ZINC METALLOPROTEASE MJ0611-RELATED"/>
    <property type="match status" value="1"/>
</dbReference>
<evidence type="ECO:0000313" key="14">
    <source>
        <dbReference type="EMBL" id="OIV37919.1"/>
    </source>
</evidence>
<dbReference type="CDD" id="cd06158">
    <property type="entry name" value="S2P-M50_like_1"/>
    <property type="match status" value="1"/>
</dbReference>
<proteinExistence type="inferred from homology"/>
<dbReference type="GO" id="GO:0006508">
    <property type="term" value="P:proteolysis"/>
    <property type="evidence" value="ECO:0007669"/>
    <property type="project" value="UniProtKB-KW"/>
</dbReference>
<evidence type="ECO:0000256" key="4">
    <source>
        <dbReference type="ARBA" id="ARBA00022475"/>
    </source>
</evidence>
<keyword evidence="5" id="KW-0645">Protease</keyword>
<feature type="transmembrane region" description="Helical" evidence="13">
    <location>
        <begin position="203"/>
        <end position="221"/>
    </location>
</feature>
<feature type="transmembrane region" description="Helical" evidence="13">
    <location>
        <begin position="164"/>
        <end position="183"/>
    </location>
</feature>
<keyword evidence="6 13" id="KW-0812">Transmembrane</keyword>
<reference evidence="14 15" key="1">
    <citation type="submission" date="2016-10" db="EMBL/GenBank/DDBJ databases">
        <title>Genome sequence of Streptomyces gilvigriseus MUSC 26.</title>
        <authorList>
            <person name="Lee L.-H."/>
            <person name="Ser H.-L."/>
        </authorList>
    </citation>
    <scope>NUCLEOTIDE SEQUENCE [LARGE SCALE GENOMIC DNA]</scope>
    <source>
        <strain evidence="14 15">MUSC 26</strain>
    </source>
</reference>